<dbReference type="Gene3D" id="1.10.510.10">
    <property type="entry name" value="Transferase(Phosphotransferase) domain 1"/>
    <property type="match status" value="1"/>
</dbReference>
<feature type="region of interest" description="Disordered" evidence="1">
    <location>
        <begin position="1"/>
        <end position="236"/>
    </location>
</feature>
<dbReference type="GO" id="GO:0005524">
    <property type="term" value="F:ATP binding"/>
    <property type="evidence" value="ECO:0007669"/>
    <property type="project" value="InterPro"/>
</dbReference>
<dbReference type="AlphaFoldDB" id="A0A6A6B700"/>
<dbReference type="InterPro" id="IPR008271">
    <property type="entry name" value="Ser/Thr_kinase_AS"/>
</dbReference>
<feature type="compositionally biased region" description="Low complexity" evidence="1">
    <location>
        <begin position="64"/>
        <end position="77"/>
    </location>
</feature>
<feature type="region of interest" description="Disordered" evidence="1">
    <location>
        <begin position="528"/>
        <end position="570"/>
    </location>
</feature>
<feature type="compositionally biased region" description="Acidic residues" evidence="1">
    <location>
        <begin position="552"/>
        <end position="570"/>
    </location>
</feature>
<dbReference type="PANTHER" id="PTHR24345">
    <property type="entry name" value="SERINE/THREONINE-PROTEIN KINASE PLK"/>
    <property type="match status" value="1"/>
</dbReference>
<keyword evidence="4" id="KW-1185">Reference proteome</keyword>
<evidence type="ECO:0000313" key="4">
    <source>
        <dbReference type="Proteomes" id="UP000799438"/>
    </source>
</evidence>
<dbReference type="InterPro" id="IPR000719">
    <property type="entry name" value="Prot_kinase_dom"/>
</dbReference>
<dbReference type="GO" id="GO:0004672">
    <property type="term" value="F:protein kinase activity"/>
    <property type="evidence" value="ECO:0007669"/>
    <property type="project" value="InterPro"/>
</dbReference>
<accession>A0A6A6B700</accession>
<dbReference type="SUPFAM" id="SSF56112">
    <property type="entry name" value="Protein kinase-like (PK-like)"/>
    <property type="match status" value="1"/>
</dbReference>
<feature type="compositionally biased region" description="Low complexity" evidence="1">
    <location>
        <begin position="113"/>
        <end position="122"/>
    </location>
</feature>
<feature type="compositionally biased region" description="Basic residues" evidence="1">
    <location>
        <begin position="534"/>
        <end position="543"/>
    </location>
</feature>
<evidence type="ECO:0000259" key="2">
    <source>
        <dbReference type="PROSITE" id="PS50011"/>
    </source>
</evidence>
<reference evidence="3" key="1">
    <citation type="journal article" date="2020" name="Stud. Mycol.">
        <title>101 Dothideomycetes genomes: a test case for predicting lifestyles and emergence of pathogens.</title>
        <authorList>
            <person name="Haridas S."/>
            <person name="Albert R."/>
            <person name="Binder M."/>
            <person name="Bloem J."/>
            <person name="Labutti K."/>
            <person name="Salamov A."/>
            <person name="Andreopoulos B."/>
            <person name="Baker S."/>
            <person name="Barry K."/>
            <person name="Bills G."/>
            <person name="Bluhm B."/>
            <person name="Cannon C."/>
            <person name="Castanera R."/>
            <person name="Culley D."/>
            <person name="Daum C."/>
            <person name="Ezra D."/>
            <person name="Gonzalez J."/>
            <person name="Henrissat B."/>
            <person name="Kuo A."/>
            <person name="Liang C."/>
            <person name="Lipzen A."/>
            <person name="Lutzoni F."/>
            <person name="Magnuson J."/>
            <person name="Mondo S."/>
            <person name="Nolan M."/>
            <person name="Ohm R."/>
            <person name="Pangilinan J."/>
            <person name="Park H.-J."/>
            <person name="Ramirez L."/>
            <person name="Alfaro M."/>
            <person name="Sun H."/>
            <person name="Tritt A."/>
            <person name="Yoshinaga Y."/>
            <person name="Zwiers L.-H."/>
            <person name="Turgeon B."/>
            <person name="Goodwin S."/>
            <person name="Spatafora J."/>
            <person name="Crous P."/>
            <person name="Grigoriev I."/>
        </authorList>
    </citation>
    <scope>NUCLEOTIDE SEQUENCE</scope>
    <source>
        <strain evidence="3">CBS 121167</strain>
    </source>
</reference>
<feature type="compositionally biased region" description="Polar residues" evidence="1">
    <location>
        <begin position="102"/>
        <end position="112"/>
    </location>
</feature>
<dbReference type="GeneID" id="54302483"/>
<evidence type="ECO:0000313" key="3">
    <source>
        <dbReference type="EMBL" id="KAF2139173.1"/>
    </source>
</evidence>
<evidence type="ECO:0000256" key="1">
    <source>
        <dbReference type="SAM" id="MobiDB-lite"/>
    </source>
</evidence>
<sequence length="702" mass="76255">MATQLQTVSAPGNDAYDDSNNESASERVEPITPTSDANSSFHHALNGADSTIKSPPASAPELKTVTSTTTSSSTTRSPVQEPLSSARGGFKKIGNAIKNRIRTSSKTQSKNDAASATTAGGSQTDLPPLRTRRFGSFSLSVRNSPQTSQSTTPSPTDSPTSTTDEGASAADKPGTAGSAPRPRLGITFDTLSNHNKSKDGKMAPSKSPPHMGRQRSASTDSMPKPSSHHHQQDTQVAAPQYVGRAAEGAGLKARRLSTSLLDEFMVDYCELDKEYKSSSALPFRRGLRIMCRRGGASDELYAVKEFRAREKDESAEDYVNKIKSEYSIAKSLHHPNIVETLRLCTHNGRWNHIMEFCPHGELYDLAKKGLFLPPQFGGYYKAADRLCFFKQLCRGVAYLHDHGIAHRDIKLENLLLDASGHLKITDFGVSEVFSGEHPGLRAAGGQCGVNMGAVRWCKPGICGSRPYMAPEVLAKKGSYDPRAIDVWSCAISLFYMSNQQPWLAADVSSDVKYASYVRNWEEWLARRRAESKSKSKSKSKIKSKSRDWNDSAGDDDNDDNDDDYDDKNDDDAYSAATMVQDEAAAPGADAAPKTAPAFQHLDSPGIKRLAIRMLAPDPARRISMREVLSTPAMRAIECCTPEGYEDENGGGGGGGIVDAGTKQGCRVARRAAVVKRHAHVPPRGSRIPKALMHRFDMGHGWS</sequence>
<feature type="compositionally biased region" description="Low complexity" evidence="1">
    <location>
        <begin position="144"/>
        <end position="164"/>
    </location>
</feature>
<dbReference type="GO" id="GO:0005634">
    <property type="term" value="C:nucleus"/>
    <property type="evidence" value="ECO:0007669"/>
    <property type="project" value="TreeGrafter"/>
</dbReference>
<protein>
    <recommendedName>
        <fullName evidence="2">Protein kinase domain-containing protein</fullName>
    </recommendedName>
</protein>
<dbReference type="InterPro" id="IPR011009">
    <property type="entry name" value="Kinase-like_dom_sf"/>
</dbReference>
<feature type="compositionally biased region" description="Polar residues" evidence="1">
    <location>
        <begin position="32"/>
        <end position="41"/>
    </location>
</feature>
<feature type="compositionally biased region" description="Polar residues" evidence="1">
    <location>
        <begin position="1"/>
        <end position="10"/>
    </location>
</feature>
<gene>
    <name evidence="3" type="ORF">K452DRAFT_328468</name>
</gene>
<dbReference type="PROSITE" id="PS00108">
    <property type="entry name" value="PROTEIN_KINASE_ST"/>
    <property type="match status" value="1"/>
</dbReference>
<dbReference type="SMART" id="SM00220">
    <property type="entry name" value="S_TKc"/>
    <property type="match status" value="1"/>
</dbReference>
<dbReference type="Proteomes" id="UP000799438">
    <property type="component" value="Unassembled WGS sequence"/>
</dbReference>
<dbReference type="RefSeq" id="XP_033394886.1">
    <property type="nucleotide sequence ID" value="XM_033544987.1"/>
</dbReference>
<organism evidence="3 4">
    <name type="scientific">Aplosporella prunicola CBS 121167</name>
    <dbReference type="NCBI Taxonomy" id="1176127"/>
    <lineage>
        <taxon>Eukaryota</taxon>
        <taxon>Fungi</taxon>
        <taxon>Dikarya</taxon>
        <taxon>Ascomycota</taxon>
        <taxon>Pezizomycotina</taxon>
        <taxon>Dothideomycetes</taxon>
        <taxon>Dothideomycetes incertae sedis</taxon>
        <taxon>Botryosphaeriales</taxon>
        <taxon>Aplosporellaceae</taxon>
        <taxon>Aplosporella</taxon>
    </lineage>
</organism>
<dbReference type="EMBL" id="ML995494">
    <property type="protein sequence ID" value="KAF2139173.1"/>
    <property type="molecule type" value="Genomic_DNA"/>
</dbReference>
<name>A0A6A6B700_9PEZI</name>
<dbReference type="OrthoDB" id="4062651at2759"/>
<dbReference type="PROSITE" id="PS50011">
    <property type="entry name" value="PROTEIN_KINASE_DOM"/>
    <property type="match status" value="1"/>
</dbReference>
<proteinExistence type="predicted"/>
<dbReference type="Pfam" id="PF00069">
    <property type="entry name" value="Pkinase"/>
    <property type="match status" value="1"/>
</dbReference>
<feature type="domain" description="Protein kinase" evidence="2">
    <location>
        <begin position="236"/>
        <end position="633"/>
    </location>
</feature>
<dbReference type="Gene3D" id="3.30.200.20">
    <property type="entry name" value="Phosphorylase Kinase, domain 1"/>
    <property type="match status" value="1"/>
</dbReference>